<feature type="region of interest" description="Disordered" evidence="1">
    <location>
        <begin position="33"/>
        <end position="108"/>
    </location>
</feature>
<evidence type="ECO:0000256" key="2">
    <source>
        <dbReference type="SAM" id="SignalP"/>
    </source>
</evidence>
<dbReference type="RefSeq" id="WP_011764082.1">
    <property type="nucleotide sequence ID" value="NC_008702.1"/>
</dbReference>
<dbReference type="AlphaFoldDB" id="A1K2A9"/>
<accession>A1K2A9</accession>
<dbReference type="KEGG" id="azo:azo0347"/>
<evidence type="ECO:0000313" key="5">
    <source>
        <dbReference type="Proteomes" id="UP000002588"/>
    </source>
</evidence>
<dbReference type="Pfam" id="PF13511">
    <property type="entry name" value="DUF4124"/>
    <property type="match status" value="1"/>
</dbReference>
<evidence type="ECO:0000313" key="4">
    <source>
        <dbReference type="EMBL" id="CAL92964.1"/>
    </source>
</evidence>
<dbReference type="InterPro" id="IPR025392">
    <property type="entry name" value="DUF4124"/>
</dbReference>
<organism evidence="4 5">
    <name type="scientific">Azoarcus sp. (strain BH72)</name>
    <dbReference type="NCBI Taxonomy" id="418699"/>
    <lineage>
        <taxon>Bacteria</taxon>
        <taxon>Pseudomonadati</taxon>
        <taxon>Pseudomonadota</taxon>
        <taxon>Betaproteobacteria</taxon>
        <taxon>Rhodocyclales</taxon>
        <taxon>Zoogloeaceae</taxon>
        <taxon>Azoarcus</taxon>
    </lineage>
</organism>
<dbReference type="STRING" id="62928.azo0347"/>
<feature type="compositionally biased region" description="Basic and acidic residues" evidence="1">
    <location>
        <begin position="58"/>
        <end position="72"/>
    </location>
</feature>
<protein>
    <submittedName>
        <fullName evidence="4">Hypothetical secreted protein</fullName>
    </submittedName>
</protein>
<keyword evidence="5" id="KW-1185">Reference proteome</keyword>
<proteinExistence type="predicted"/>
<dbReference type="Proteomes" id="UP000002588">
    <property type="component" value="Chromosome"/>
</dbReference>
<dbReference type="eggNOG" id="ENOG5033HQ5">
    <property type="taxonomic scope" value="Bacteria"/>
</dbReference>
<feature type="chain" id="PRO_5002635959" evidence="2">
    <location>
        <begin position="22"/>
        <end position="147"/>
    </location>
</feature>
<dbReference type="EMBL" id="AM406670">
    <property type="protein sequence ID" value="CAL92964.1"/>
    <property type="molecule type" value="Genomic_DNA"/>
</dbReference>
<gene>
    <name evidence="4" type="ordered locus">azo0347</name>
</gene>
<feature type="domain" description="DUF4124" evidence="3">
    <location>
        <begin position="11"/>
        <end position="66"/>
    </location>
</feature>
<feature type="signal peptide" evidence="2">
    <location>
        <begin position="1"/>
        <end position="21"/>
    </location>
</feature>
<name>A1K2A9_AZOSB</name>
<dbReference type="HOGENOM" id="CLU_1747138_0_0_4"/>
<evidence type="ECO:0000259" key="3">
    <source>
        <dbReference type="Pfam" id="PF13511"/>
    </source>
</evidence>
<evidence type="ECO:0000256" key="1">
    <source>
        <dbReference type="SAM" id="MobiDB-lite"/>
    </source>
</evidence>
<keyword evidence="2" id="KW-0732">Signal</keyword>
<reference evidence="4 5" key="1">
    <citation type="journal article" date="2006" name="Nat. Biotechnol.">
        <title>Complete genome of the mutualistic, N2-fixing grass endophyte Azoarcus sp. strain BH72.</title>
        <authorList>
            <person name="Krause A."/>
            <person name="Ramakumar A."/>
            <person name="Bartels D."/>
            <person name="Battistoni F."/>
            <person name="Bekel T."/>
            <person name="Boch J."/>
            <person name="Boehm M."/>
            <person name="Friedrich F."/>
            <person name="Hurek T."/>
            <person name="Krause L."/>
            <person name="Linke B."/>
            <person name="McHardy A.C."/>
            <person name="Sarkar A."/>
            <person name="Schneiker S."/>
            <person name="Syed A.A."/>
            <person name="Thauer R."/>
            <person name="Vorhoelter F.-J."/>
            <person name="Weidner S."/>
            <person name="Puehler A."/>
            <person name="Reinhold-Hurek B."/>
            <person name="Kaiser O."/>
            <person name="Goesmann A."/>
        </authorList>
    </citation>
    <scope>NUCLEOTIDE SEQUENCE [LARGE SCALE GENOMIC DNA]</scope>
    <source>
        <strain evidence="4 5">BH72</strain>
    </source>
</reference>
<sequence length="147" mass="15923">MSPSRSAVLLILLLAAPAASAEVYQWVDQQGRVHYGDRPAPGVPAARREELSVPEPTQADRDAAAERAERARARLQSLPPSPPPEPTGTEGDRSAPQAEAEDDSCAAQHRRYRASQACFAPYVTVTGAVKPEAFQYCENLPQPQCEE</sequence>